<dbReference type="OrthoDB" id="5866954at2759"/>
<dbReference type="Proteomes" id="UP000053660">
    <property type="component" value="Unassembled WGS sequence"/>
</dbReference>
<dbReference type="Gene3D" id="3.10.10.10">
    <property type="entry name" value="HIV Type 1 Reverse Transcriptase, subunit A, domain 1"/>
    <property type="match status" value="1"/>
</dbReference>
<keyword evidence="2" id="KW-1185">Reference proteome</keyword>
<name>A0A0B1RVC4_OESDE</name>
<protein>
    <submittedName>
        <fullName evidence="1">Uncharacterized protein</fullName>
    </submittedName>
</protein>
<dbReference type="EMBL" id="KN611576">
    <property type="protein sequence ID" value="KHJ76619.1"/>
    <property type="molecule type" value="Genomic_DNA"/>
</dbReference>
<sequence>MAGVPITLVGCASLEFQIGNSIITETVHFTDGSCIPREADAFNIIMGNNVLSALPPWTIDYTRKTFTLDGEPVKILCMLPNETQPDGDVIVRVLETTVLQPGTETYVPCHTSATLAVPVILVTQTPDLLNKSLLVAPSVFHTGLQFTSRADCHKTSALPDNVLVDLSRAEVTDAEKEQLRALFMEFRDRISLGPYDLGSYDHEQIKIKTTTEIPPTRFRPTRIPVKFQKELDDQINKLLKAGRIKESDTPWVHNTVPVKKRDGSLR</sequence>
<dbReference type="SUPFAM" id="SSF56672">
    <property type="entry name" value="DNA/RNA polymerases"/>
    <property type="match status" value="1"/>
</dbReference>
<evidence type="ECO:0000313" key="2">
    <source>
        <dbReference type="Proteomes" id="UP000053660"/>
    </source>
</evidence>
<organism evidence="1 2">
    <name type="scientific">Oesophagostomum dentatum</name>
    <name type="common">Nodular worm</name>
    <dbReference type="NCBI Taxonomy" id="61180"/>
    <lineage>
        <taxon>Eukaryota</taxon>
        <taxon>Metazoa</taxon>
        <taxon>Ecdysozoa</taxon>
        <taxon>Nematoda</taxon>
        <taxon>Chromadorea</taxon>
        <taxon>Rhabditida</taxon>
        <taxon>Rhabditina</taxon>
        <taxon>Rhabditomorpha</taxon>
        <taxon>Strongyloidea</taxon>
        <taxon>Strongylidae</taxon>
        <taxon>Oesophagostomum</taxon>
    </lineage>
</organism>
<evidence type="ECO:0000313" key="1">
    <source>
        <dbReference type="EMBL" id="KHJ76619.1"/>
    </source>
</evidence>
<dbReference type="InterPro" id="IPR043502">
    <property type="entry name" value="DNA/RNA_pol_sf"/>
</dbReference>
<proteinExistence type="predicted"/>
<reference evidence="1 2" key="1">
    <citation type="submission" date="2014-03" db="EMBL/GenBank/DDBJ databases">
        <title>Draft genome of the hookworm Oesophagostomum dentatum.</title>
        <authorList>
            <person name="Mitreva M."/>
        </authorList>
    </citation>
    <scope>NUCLEOTIDE SEQUENCE [LARGE SCALE GENOMIC DNA]</scope>
    <source>
        <strain evidence="1 2">OD-Hann</strain>
    </source>
</reference>
<gene>
    <name evidence="1" type="ORF">OESDEN_23761</name>
</gene>
<dbReference type="AlphaFoldDB" id="A0A0B1RVC4"/>
<feature type="non-terminal residue" evidence="1">
    <location>
        <position position="266"/>
    </location>
</feature>
<accession>A0A0B1RVC4</accession>